<dbReference type="PANTHER" id="PTHR43642:SF1">
    <property type="entry name" value="HYBRID SIGNAL TRANSDUCTION HISTIDINE KINASE G"/>
    <property type="match status" value="1"/>
</dbReference>
<protein>
    <recommendedName>
        <fullName evidence="1">Orc1-like AAA ATPase domain-containing protein</fullName>
    </recommendedName>
</protein>
<sequence>MKSAVPALLAQALVSFLPRIFSLVHLFSLRNIFRLDADGSATFSIQGSELDTKKSQLGFYGRQKETKAIQKCLDDLVNTGNNKLIYISGISGTGKTALAVTVADSVVKDSGIFATGKFDQKLCDEPYAGIGAAGRHICGKILHRKNYSEHMDFEDIRKMIINNVGPELPTLAMILPEIKDVVGSSDLLLAQEDIAGGDYGANKERVNHAIRTFFRSAATFFKPLVMVLDDIQWADLTSINLIQVLMTDESSSNHANTLGTMP</sequence>
<dbReference type="AlphaFoldDB" id="A0AAD2CKJ8"/>
<dbReference type="InterPro" id="IPR053159">
    <property type="entry name" value="Hybrid_Histidine_Kinase"/>
</dbReference>
<dbReference type="EMBL" id="CAKOGP040000624">
    <property type="protein sequence ID" value="CAJ1937257.1"/>
    <property type="molecule type" value="Genomic_DNA"/>
</dbReference>
<reference evidence="2" key="1">
    <citation type="submission" date="2023-08" db="EMBL/GenBank/DDBJ databases">
        <authorList>
            <person name="Audoor S."/>
            <person name="Bilcke G."/>
        </authorList>
    </citation>
    <scope>NUCLEOTIDE SEQUENCE</scope>
</reference>
<feature type="domain" description="Orc1-like AAA ATPase" evidence="1">
    <location>
        <begin position="59"/>
        <end position="252"/>
    </location>
</feature>
<dbReference type="SUPFAM" id="SSF52540">
    <property type="entry name" value="P-loop containing nucleoside triphosphate hydrolases"/>
    <property type="match status" value="1"/>
</dbReference>
<keyword evidence="3" id="KW-1185">Reference proteome</keyword>
<dbReference type="Proteomes" id="UP001295423">
    <property type="component" value="Unassembled WGS sequence"/>
</dbReference>
<proteinExistence type="predicted"/>
<comment type="caution">
    <text evidence="2">The sequence shown here is derived from an EMBL/GenBank/DDBJ whole genome shotgun (WGS) entry which is preliminary data.</text>
</comment>
<dbReference type="InterPro" id="IPR027417">
    <property type="entry name" value="P-loop_NTPase"/>
</dbReference>
<evidence type="ECO:0000313" key="3">
    <source>
        <dbReference type="Proteomes" id="UP001295423"/>
    </source>
</evidence>
<organism evidence="2 3">
    <name type="scientific">Cylindrotheca closterium</name>
    <dbReference type="NCBI Taxonomy" id="2856"/>
    <lineage>
        <taxon>Eukaryota</taxon>
        <taxon>Sar</taxon>
        <taxon>Stramenopiles</taxon>
        <taxon>Ochrophyta</taxon>
        <taxon>Bacillariophyta</taxon>
        <taxon>Bacillariophyceae</taxon>
        <taxon>Bacillariophycidae</taxon>
        <taxon>Bacillariales</taxon>
        <taxon>Bacillariaceae</taxon>
        <taxon>Cylindrotheca</taxon>
    </lineage>
</organism>
<dbReference type="PANTHER" id="PTHR43642">
    <property type="entry name" value="HYBRID SIGNAL TRANSDUCTION HISTIDINE KINASE G"/>
    <property type="match status" value="1"/>
</dbReference>
<gene>
    <name evidence="2" type="ORF">CYCCA115_LOCUS5577</name>
</gene>
<evidence type="ECO:0000313" key="2">
    <source>
        <dbReference type="EMBL" id="CAJ1937257.1"/>
    </source>
</evidence>
<evidence type="ECO:0000259" key="1">
    <source>
        <dbReference type="Pfam" id="PF13191"/>
    </source>
</evidence>
<dbReference type="InterPro" id="IPR041664">
    <property type="entry name" value="AAA_16"/>
</dbReference>
<dbReference type="Gene3D" id="3.40.50.300">
    <property type="entry name" value="P-loop containing nucleotide triphosphate hydrolases"/>
    <property type="match status" value="1"/>
</dbReference>
<name>A0AAD2CKJ8_9STRA</name>
<accession>A0AAD2CKJ8</accession>
<dbReference type="Pfam" id="PF13191">
    <property type="entry name" value="AAA_16"/>
    <property type="match status" value="1"/>
</dbReference>